<dbReference type="EMBL" id="KV750353">
    <property type="protein sequence ID" value="OCL05208.1"/>
    <property type="molecule type" value="Genomic_DNA"/>
</dbReference>
<organism evidence="2 3">
    <name type="scientific">Glonium stellatum</name>
    <dbReference type="NCBI Taxonomy" id="574774"/>
    <lineage>
        <taxon>Eukaryota</taxon>
        <taxon>Fungi</taxon>
        <taxon>Dikarya</taxon>
        <taxon>Ascomycota</taxon>
        <taxon>Pezizomycotina</taxon>
        <taxon>Dothideomycetes</taxon>
        <taxon>Pleosporomycetidae</taxon>
        <taxon>Gloniales</taxon>
        <taxon>Gloniaceae</taxon>
        <taxon>Glonium</taxon>
    </lineage>
</organism>
<name>A0A8E2JPY9_9PEZI</name>
<keyword evidence="3" id="KW-1185">Reference proteome</keyword>
<reference evidence="2 3" key="1">
    <citation type="journal article" date="2016" name="Nat. Commun.">
        <title>Ectomycorrhizal ecology is imprinted in the genome of the dominant symbiotic fungus Cenococcum geophilum.</title>
        <authorList>
            <consortium name="DOE Joint Genome Institute"/>
            <person name="Peter M."/>
            <person name="Kohler A."/>
            <person name="Ohm R.A."/>
            <person name="Kuo A."/>
            <person name="Krutzmann J."/>
            <person name="Morin E."/>
            <person name="Arend M."/>
            <person name="Barry K.W."/>
            <person name="Binder M."/>
            <person name="Choi C."/>
            <person name="Clum A."/>
            <person name="Copeland A."/>
            <person name="Grisel N."/>
            <person name="Haridas S."/>
            <person name="Kipfer T."/>
            <person name="LaButti K."/>
            <person name="Lindquist E."/>
            <person name="Lipzen A."/>
            <person name="Maire R."/>
            <person name="Meier B."/>
            <person name="Mihaltcheva S."/>
            <person name="Molinier V."/>
            <person name="Murat C."/>
            <person name="Poggeler S."/>
            <person name="Quandt C.A."/>
            <person name="Sperisen C."/>
            <person name="Tritt A."/>
            <person name="Tisserant E."/>
            <person name="Crous P.W."/>
            <person name="Henrissat B."/>
            <person name="Nehls U."/>
            <person name="Egli S."/>
            <person name="Spatafora J.W."/>
            <person name="Grigoriev I.V."/>
            <person name="Martin F.M."/>
        </authorList>
    </citation>
    <scope>NUCLEOTIDE SEQUENCE [LARGE SCALE GENOMIC DNA]</scope>
    <source>
        <strain evidence="2 3">CBS 207.34</strain>
    </source>
</reference>
<accession>A0A8E2JPY9</accession>
<protein>
    <submittedName>
        <fullName evidence="2">Uncharacterized protein</fullName>
    </submittedName>
</protein>
<gene>
    <name evidence="2" type="ORF">AOQ84DRAFT_101653</name>
</gene>
<keyword evidence="1" id="KW-0812">Transmembrane</keyword>
<sequence length="81" mass="9158">MWVGVSGRISALSFSARIFAFLSNIPSGNLTTRVALLLLYIAVDGCGLDIIYRYRYRLLNIKLLTDDKFLLCLVLTVLFKK</sequence>
<proteinExistence type="predicted"/>
<evidence type="ECO:0000256" key="1">
    <source>
        <dbReference type="SAM" id="Phobius"/>
    </source>
</evidence>
<dbReference type="Proteomes" id="UP000250140">
    <property type="component" value="Unassembled WGS sequence"/>
</dbReference>
<dbReference type="AlphaFoldDB" id="A0A8E2JPY9"/>
<keyword evidence="1" id="KW-0472">Membrane</keyword>
<keyword evidence="1" id="KW-1133">Transmembrane helix</keyword>
<evidence type="ECO:0000313" key="2">
    <source>
        <dbReference type="EMBL" id="OCL05208.1"/>
    </source>
</evidence>
<evidence type="ECO:0000313" key="3">
    <source>
        <dbReference type="Proteomes" id="UP000250140"/>
    </source>
</evidence>
<feature type="transmembrane region" description="Helical" evidence="1">
    <location>
        <begin position="34"/>
        <end position="52"/>
    </location>
</feature>